<feature type="region of interest" description="Disordered" evidence="2">
    <location>
        <begin position="30"/>
        <end position="310"/>
    </location>
</feature>
<feature type="compositionally biased region" description="Gly residues" evidence="2">
    <location>
        <begin position="35"/>
        <end position="48"/>
    </location>
</feature>
<feature type="compositionally biased region" description="Polar residues" evidence="2">
    <location>
        <begin position="288"/>
        <end position="310"/>
    </location>
</feature>
<keyword evidence="1" id="KW-0175">Coiled coil</keyword>
<feature type="compositionally biased region" description="Basic and acidic residues" evidence="2">
    <location>
        <begin position="222"/>
        <end position="234"/>
    </location>
</feature>
<dbReference type="Pfam" id="PF01302">
    <property type="entry name" value="CAP_GLY"/>
    <property type="match status" value="1"/>
</dbReference>
<dbReference type="AlphaFoldDB" id="A0A9W8B705"/>
<feature type="domain" description="CAP-Gly" evidence="3">
    <location>
        <begin position="1"/>
        <end position="22"/>
    </location>
</feature>
<dbReference type="SUPFAM" id="SSF74924">
    <property type="entry name" value="Cap-Gly domain"/>
    <property type="match status" value="1"/>
</dbReference>
<dbReference type="InterPro" id="IPR000938">
    <property type="entry name" value="CAP-Gly_domain"/>
</dbReference>
<protein>
    <recommendedName>
        <fullName evidence="3">CAP-Gly domain-containing protein</fullName>
    </recommendedName>
</protein>
<evidence type="ECO:0000313" key="4">
    <source>
        <dbReference type="EMBL" id="KAJ1997555.1"/>
    </source>
</evidence>
<feature type="compositionally biased region" description="Low complexity" evidence="2">
    <location>
        <begin position="102"/>
        <end position="113"/>
    </location>
</feature>
<feature type="coiled-coil region" evidence="1">
    <location>
        <begin position="314"/>
        <end position="435"/>
    </location>
</feature>
<dbReference type="InterPro" id="IPR036859">
    <property type="entry name" value="CAP-Gly_dom_sf"/>
</dbReference>
<evidence type="ECO:0000256" key="2">
    <source>
        <dbReference type="SAM" id="MobiDB-lite"/>
    </source>
</evidence>
<proteinExistence type="predicted"/>
<evidence type="ECO:0000313" key="5">
    <source>
        <dbReference type="Proteomes" id="UP001150907"/>
    </source>
</evidence>
<name>A0A9W8B705_9FUNG</name>
<organism evidence="4 5">
    <name type="scientific">Coemansia thaxteri</name>
    <dbReference type="NCBI Taxonomy" id="2663907"/>
    <lineage>
        <taxon>Eukaryota</taxon>
        <taxon>Fungi</taxon>
        <taxon>Fungi incertae sedis</taxon>
        <taxon>Zoopagomycota</taxon>
        <taxon>Kickxellomycotina</taxon>
        <taxon>Kickxellomycetes</taxon>
        <taxon>Kickxellales</taxon>
        <taxon>Kickxellaceae</taxon>
        <taxon>Coemansia</taxon>
    </lineage>
</organism>
<comment type="caution">
    <text evidence="4">The sequence shown here is derived from an EMBL/GenBank/DDBJ whole genome shotgun (WGS) entry which is preliminary data.</text>
</comment>
<gene>
    <name evidence="4" type="ORF">H4R26_005791</name>
</gene>
<dbReference type="PROSITE" id="PS50245">
    <property type="entry name" value="CAP_GLY_2"/>
    <property type="match status" value="1"/>
</dbReference>
<evidence type="ECO:0000256" key="1">
    <source>
        <dbReference type="SAM" id="Coils"/>
    </source>
</evidence>
<dbReference type="EMBL" id="JANBQF010001294">
    <property type="protein sequence ID" value="KAJ1997555.1"/>
    <property type="molecule type" value="Genomic_DNA"/>
</dbReference>
<accession>A0A9W8B705</accession>
<feature type="non-terminal residue" evidence="4">
    <location>
        <position position="473"/>
    </location>
</feature>
<reference evidence="4" key="1">
    <citation type="submission" date="2022-07" db="EMBL/GenBank/DDBJ databases">
        <title>Phylogenomic reconstructions and comparative analyses of Kickxellomycotina fungi.</title>
        <authorList>
            <person name="Reynolds N.K."/>
            <person name="Stajich J.E."/>
            <person name="Barry K."/>
            <person name="Grigoriev I.V."/>
            <person name="Crous P."/>
            <person name="Smith M.E."/>
        </authorList>
    </citation>
    <scope>NUCLEOTIDE SEQUENCE</scope>
    <source>
        <strain evidence="4">IMI 214461</strain>
    </source>
</reference>
<dbReference type="Gene3D" id="2.30.30.190">
    <property type="entry name" value="CAP Gly-rich-like domain"/>
    <property type="match status" value="1"/>
</dbReference>
<feature type="compositionally biased region" description="Low complexity" evidence="2">
    <location>
        <begin position="185"/>
        <end position="200"/>
    </location>
</feature>
<keyword evidence="5" id="KW-1185">Reference proteome</keyword>
<sequence length="473" mass="49409">NDGSVQGKRYFECQTDHGVFVRSSQVKVLMTSSSGGSGDGSAGVGGDAAGQQQGGSRLLRSTIHGAEVQQGAGEQRPRPPAAATEGLRAVRRATMQPGRTMAPAAFGGPPAGAVSAQSSIMATPAGGSRLGGPLGQRPALSGQAGQTPSGIGSGPIGVAGSASALQKARRISDVQSLGPRRATLSGARSPGIPGGRSSSRQTVGSDGGSLIAVAPAASSRPASREHFARVREETPTPTPTPTKSRRDSLSGATGEADNDGSSGTDANGVAPATGEEAPRTPYRPALSMSESSTFDSAATPAATMSSQTVSLKQFEELRLKYKFLEQKRSEDRQRIQEAEKIRSEAEQALRVRDKLAAKVAAQQEEARQLRQRLKEVGSLREEAEAKYADTLESMEMLAVDKEMAEERAETLAQEASALREQLDEASTNLEVIRQEDGGGRGVAGLPAGLPAVEYAQLQKQNERLKEALMRLRD</sequence>
<feature type="non-terminal residue" evidence="4">
    <location>
        <position position="1"/>
    </location>
</feature>
<evidence type="ECO:0000259" key="3">
    <source>
        <dbReference type="PROSITE" id="PS50245"/>
    </source>
</evidence>
<dbReference type="OrthoDB" id="2130750at2759"/>
<dbReference type="Proteomes" id="UP001150907">
    <property type="component" value="Unassembled WGS sequence"/>
</dbReference>